<dbReference type="OrthoDB" id="9978069at2"/>
<evidence type="ECO:0000313" key="2">
    <source>
        <dbReference type="EMBL" id="ORB49820.1"/>
    </source>
</evidence>
<proteinExistence type="predicted"/>
<keyword evidence="1" id="KW-0812">Transmembrane</keyword>
<keyword evidence="1" id="KW-0472">Membrane</keyword>
<feature type="transmembrane region" description="Helical" evidence="1">
    <location>
        <begin position="47"/>
        <end position="64"/>
    </location>
</feature>
<comment type="caution">
    <text evidence="2">The sequence shown here is derived from an EMBL/GenBank/DDBJ whole genome shotgun (WGS) entry which is preliminary data.</text>
</comment>
<evidence type="ECO:0000256" key="1">
    <source>
        <dbReference type="SAM" id="Phobius"/>
    </source>
</evidence>
<dbReference type="AlphaFoldDB" id="A0A1X0INC9"/>
<name>A0A1X0INC9_9MYCO</name>
<dbReference type="Proteomes" id="UP000192434">
    <property type="component" value="Unassembled WGS sequence"/>
</dbReference>
<dbReference type="EMBL" id="MVII01000038">
    <property type="protein sequence ID" value="ORB49820.1"/>
    <property type="molecule type" value="Genomic_DNA"/>
</dbReference>
<gene>
    <name evidence="2" type="ORF">BST43_22685</name>
</gene>
<organism evidence="2 3">
    <name type="scientific">Mycobacteroides saopaulense</name>
    <dbReference type="NCBI Taxonomy" id="1578165"/>
    <lineage>
        <taxon>Bacteria</taxon>
        <taxon>Bacillati</taxon>
        <taxon>Actinomycetota</taxon>
        <taxon>Actinomycetes</taxon>
        <taxon>Mycobacteriales</taxon>
        <taxon>Mycobacteriaceae</taxon>
        <taxon>Mycobacteroides</taxon>
    </lineage>
</organism>
<feature type="transmembrane region" description="Helical" evidence="1">
    <location>
        <begin position="76"/>
        <end position="96"/>
    </location>
</feature>
<reference evidence="2 3" key="1">
    <citation type="submission" date="2016-12" db="EMBL/GenBank/DDBJ databases">
        <title>The new phylogeny of genus Mycobacterium.</title>
        <authorList>
            <person name="Tortoli E."/>
            <person name="Trovato A."/>
            <person name="Cirillo D.M."/>
        </authorList>
    </citation>
    <scope>NUCLEOTIDE SEQUENCE [LARGE SCALE GENOMIC DNA]</scope>
    <source>
        <strain evidence="2 3">CCUG 66554</strain>
    </source>
</reference>
<evidence type="ECO:0000313" key="3">
    <source>
        <dbReference type="Proteomes" id="UP000192434"/>
    </source>
</evidence>
<protein>
    <submittedName>
        <fullName evidence="2">Uncharacterized protein</fullName>
    </submittedName>
</protein>
<feature type="transmembrane region" description="Helical" evidence="1">
    <location>
        <begin position="21"/>
        <end position="41"/>
    </location>
</feature>
<dbReference type="RefSeq" id="WP_083019224.1">
    <property type="nucleotide sequence ID" value="NZ_MVII01000038.1"/>
</dbReference>
<accession>A0A1X0INC9</accession>
<sequence>MSHRIQTPDQRGGSFRTAIMRHAFWTVAVLALIYALVALNAHRYDQFAVIAMLFIASTLIDLHVHRRGRYRERSGVLLFIAAIAIPISMLFAQVWVTA</sequence>
<keyword evidence="1" id="KW-1133">Transmembrane helix</keyword>